<dbReference type="PANTHER" id="PTHR46248">
    <property type="entry name" value="EXPRESSED PROTEIN"/>
    <property type="match status" value="1"/>
</dbReference>
<proteinExistence type="predicted"/>
<comment type="caution">
    <text evidence="5">The sequence shown here is derived from an EMBL/GenBank/DDBJ whole genome shotgun (WGS) entry which is preliminary data.</text>
</comment>
<evidence type="ECO:0000259" key="3">
    <source>
        <dbReference type="Pfam" id="PF04784"/>
    </source>
</evidence>
<feature type="region of interest" description="Disordered" evidence="2">
    <location>
        <begin position="1"/>
        <end position="36"/>
    </location>
</feature>
<accession>A0A9J5ZLZ7</accession>
<dbReference type="Proteomes" id="UP000824120">
    <property type="component" value="Chromosome 4"/>
</dbReference>
<evidence type="ECO:0000256" key="1">
    <source>
        <dbReference type="SAM" id="Coils"/>
    </source>
</evidence>
<name>A0A9J5ZLZ7_SOLCO</name>
<dbReference type="EMBL" id="JACXVP010000004">
    <property type="protein sequence ID" value="KAG5613151.1"/>
    <property type="molecule type" value="Genomic_DNA"/>
</dbReference>
<feature type="region of interest" description="Disordered" evidence="2">
    <location>
        <begin position="144"/>
        <end position="204"/>
    </location>
</feature>
<evidence type="ECO:0000259" key="4">
    <source>
        <dbReference type="Pfam" id="PF14389"/>
    </source>
</evidence>
<organism evidence="5 6">
    <name type="scientific">Solanum commersonii</name>
    <name type="common">Commerson's wild potato</name>
    <name type="synonym">Commerson's nightshade</name>
    <dbReference type="NCBI Taxonomy" id="4109"/>
    <lineage>
        <taxon>Eukaryota</taxon>
        <taxon>Viridiplantae</taxon>
        <taxon>Streptophyta</taxon>
        <taxon>Embryophyta</taxon>
        <taxon>Tracheophyta</taxon>
        <taxon>Spermatophyta</taxon>
        <taxon>Magnoliopsida</taxon>
        <taxon>eudicotyledons</taxon>
        <taxon>Gunneridae</taxon>
        <taxon>Pentapetalae</taxon>
        <taxon>asterids</taxon>
        <taxon>lamiids</taxon>
        <taxon>Solanales</taxon>
        <taxon>Solanaceae</taxon>
        <taxon>Solanoideae</taxon>
        <taxon>Solaneae</taxon>
        <taxon>Solanum</taxon>
    </lineage>
</organism>
<evidence type="ECO:0000313" key="5">
    <source>
        <dbReference type="EMBL" id="KAG5613151.1"/>
    </source>
</evidence>
<reference evidence="5 6" key="1">
    <citation type="submission" date="2020-09" db="EMBL/GenBank/DDBJ databases">
        <title>De no assembly of potato wild relative species, Solanum commersonii.</title>
        <authorList>
            <person name="Cho K."/>
        </authorList>
    </citation>
    <scope>NUCLEOTIDE SEQUENCE [LARGE SCALE GENOMIC DNA]</scope>
    <source>
        <strain evidence="5">LZ3.2</strain>
        <tissue evidence="5">Leaf</tissue>
    </source>
</reference>
<feature type="domain" description="DUF547" evidence="3">
    <location>
        <begin position="363"/>
        <end position="523"/>
    </location>
</feature>
<keyword evidence="1" id="KW-0175">Coiled coil</keyword>
<dbReference type="Pfam" id="PF04784">
    <property type="entry name" value="DUF547"/>
    <property type="match status" value="1"/>
</dbReference>
<dbReference type="Pfam" id="PF14389">
    <property type="entry name" value="Lzipper-MIP1"/>
    <property type="match status" value="1"/>
</dbReference>
<feature type="domain" description="Ternary complex factor MIP1 leucine-zipper" evidence="4">
    <location>
        <begin position="45"/>
        <end position="125"/>
    </location>
</feature>
<dbReference type="InterPro" id="IPR006869">
    <property type="entry name" value="DUF547"/>
</dbReference>
<dbReference type="InterPro" id="IPR025757">
    <property type="entry name" value="MIP1_Leuzipper"/>
</dbReference>
<sequence>MNARVRTSLQSMKTPSKNVKEKVEMQGNRKMSTEKTPINRRKAIRERKMALLQDVDKLKKKLKHEENVHRALERAFTRPLGALPRLPPYLPPNTLELLAEVAVLEEEVVRLEEKVVHFRQGLYHEAVYISSSKRNMDNVTDTIEQNQVKSPKQKQTKLSPQLDSNSASFSGRHLPSLSDDSCLKENHSLSSTKSKHRSVNAKVKTVRTPVKKLPAENRLAEKRVDPQKLQLEDQVMYHGSLEERIFVTQDRKLSPDESPNTVSENILKCLSNIFLRMSSRKGRTTADTLPSLTGYNSSESIEKKEFGDPYGICSKFERRDIGPYKHLYAVEASSVNPNRTTISVFLVRRLKLLLEKLASANLQGLSHQEKLAFWINIYNSCMMNAFLEYGLPENPEMVVALMQKATINVSGHLLNAITIEHFILRLPYHSKFVSLFNLGSYLLSCSCFLSLTYKSTMFACSHQTFAKGVKNDEMTARSIFGLELSEPLVTFALSCGSFSSPAVRVYTAANIENELQVAKKEYLQASVGVSTSKKLVAIPKLLDWYLLDFAKDLESLLDWICLQLPNEHGKEAINCLERKNNEPLSNVLQIVPYEFSFRYLLHM</sequence>
<feature type="coiled-coil region" evidence="1">
    <location>
        <begin position="41"/>
        <end position="114"/>
    </location>
</feature>
<dbReference type="AlphaFoldDB" id="A0A9J5ZLZ7"/>
<dbReference type="PANTHER" id="PTHR46248:SF9">
    <property type="entry name" value="EXPRESSED PROTEIN"/>
    <property type="match status" value="1"/>
</dbReference>
<dbReference type="OrthoDB" id="418495at2759"/>
<feature type="compositionally biased region" description="Polar residues" evidence="2">
    <location>
        <begin position="1"/>
        <end position="17"/>
    </location>
</feature>
<evidence type="ECO:0008006" key="7">
    <source>
        <dbReference type="Google" id="ProtNLM"/>
    </source>
</evidence>
<keyword evidence="6" id="KW-1185">Reference proteome</keyword>
<gene>
    <name evidence="5" type="ORF">H5410_024432</name>
</gene>
<evidence type="ECO:0000256" key="2">
    <source>
        <dbReference type="SAM" id="MobiDB-lite"/>
    </source>
</evidence>
<feature type="compositionally biased region" description="Polar residues" evidence="2">
    <location>
        <begin position="156"/>
        <end position="169"/>
    </location>
</feature>
<evidence type="ECO:0000313" key="6">
    <source>
        <dbReference type="Proteomes" id="UP000824120"/>
    </source>
</evidence>
<protein>
    <recommendedName>
        <fullName evidence="7">Ternary complex factor MIP1 leucine-zipper domain-containing protein</fullName>
    </recommendedName>
</protein>